<evidence type="ECO:0000256" key="1">
    <source>
        <dbReference type="ARBA" id="ARBA00006484"/>
    </source>
</evidence>
<proteinExistence type="inferred from homology"/>
<dbReference type="AlphaFoldDB" id="F0YCW3"/>
<feature type="domain" description="Ketoreductase" evidence="4">
    <location>
        <begin position="57"/>
        <end position="262"/>
    </location>
</feature>
<dbReference type="InterPro" id="IPR057326">
    <property type="entry name" value="KR_dom"/>
</dbReference>
<evidence type="ECO:0000259" key="4">
    <source>
        <dbReference type="SMART" id="SM00822"/>
    </source>
</evidence>
<dbReference type="Gene3D" id="3.40.50.720">
    <property type="entry name" value="NAD(P)-binding Rossmann-like Domain"/>
    <property type="match status" value="1"/>
</dbReference>
<dbReference type="InterPro" id="IPR002347">
    <property type="entry name" value="SDR_fam"/>
</dbReference>
<gene>
    <name evidence="5" type="ORF">AURANDRAFT_65154</name>
</gene>
<comment type="similarity">
    <text evidence="1">Belongs to the short-chain dehydrogenases/reductases (SDR) family.</text>
</comment>
<dbReference type="CDD" id="cd05233">
    <property type="entry name" value="SDR_c"/>
    <property type="match status" value="1"/>
</dbReference>
<evidence type="ECO:0000313" key="6">
    <source>
        <dbReference type="Proteomes" id="UP000002729"/>
    </source>
</evidence>
<organism evidence="6">
    <name type="scientific">Aureococcus anophagefferens</name>
    <name type="common">Harmful bloom alga</name>
    <dbReference type="NCBI Taxonomy" id="44056"/>
    <lineage>
        <taxon>Eukaryota</taxon>
        <taxon>Sar</taxon>
        <taxon>Stramenopiles</taxon>
        <taxon>Ochrophyta</taxon>
        <taxon>Pelagophyceae</taxon>
        <taxon>Pelagomonadales</taxon>
        <taxon>Pelagomonadaceae</taxon>
        <taxon>Aureococcus</taxon>
    </lineage>
</organism>
<dbReference type="InterPro" id="IPR036291">
    <property type="entry name" value="NAD(P)-bd_dom_sf"/>
</dbReference>
<reference evidence="5 6" key="1">
    <citation type="journal article" date="2011" name="Proc. Natl. Acad. Sci. U.S.A.">
        <title>Niche of harmful alga Aureococcus anophagefferens revealed through ecogenomics.</title>
        <authorList>
            <person name="Gobler C.J."/>
            <person name="Berry D.L."/>
            <person name="Dyhrman S.T."/>
            <person name="Wilhelm S.W."/>
            <person name="Salamov A."/>
            <person name="Lobanov A.V."/>
            <person name="Zhang Y."/>
            <person name="Collier J.L."/>
            <person name="Wurch L.L."/>
            <person name="Kustka A.B."/>
            <person name="Dill B.D."/>
            <person name="Shah M."/>
            <person name="VerBerkmoes N.C."/>
            <person name="Kuo A."/>
            <person name="Terry A."/>
            <person name="Pangilinan J."/>
            <person name="Lindquist E.A."/>
            <person name="Lucas S."/>
            <person name="Paulsen I.T."/>
            <person name="Hattenrath-Lehmann T.K."/>
            <person name="Talmage S.C."/>
            <person name="Walker E.A."/>
            <person name="Koch F."/>
            <person name="Burson A.M."/>
            <person name="Marcoval M.A."/>
            <person name="Tang Y.Z."/>
            <person name="Lecleir G.R."/>
            <person name="Coyne K.J."/>
            <person name="Berg G.M."/>
            <person name="Bertrand E.M."/>
            <person name="Saito M.A."/>
            <person name="Gladyshev V.N."/>
            <person name="Grigoriev I.V."/>
        </authorList>
    </citation>
    <scope>NUCLEOTIDE SEQUENCE [LARGE SCALE GENOMIC DNA]</scope>
    <source>
        <strain evidence="6">CCMP 1984</strain>
    </source>
</reference>
<keyword evidence="2" id="KW-0560">Oxidoreductase</keyword>
<accession>F0YCW3</accession>
<protein>
    <recommendedName>
        <fullName evidence="4">Ketoreductase domain-containing protein</fullName>
    </recommendedName>
</protein>
<dbReference type="GO" id="GO:0016616">
    <property type="term" value="F:oxidoreductase activity, acting on the CH-OH group of donors, NAD or NADP as acceptor"/>
    <property type="evidence" value="ECO:0007669"/>
    <property type="project" value="TreeGrafter"/>
</dbReference>
<dbReference type="PANTHER" id="PTHR42760:SF133">
    <property type="entry name" value="3-OXOACYL-[ACYL-CARRIER-PROTEIN] REDUCTASE"/>
    <property type="match status" value="1"/>
</dbReference>
<dbReference type="SUPFAM" id="SSF51735">
    <property type="entry name" value="NAD(P)-binding Rossmann-fold domains"/>
    <property type="match status" value="1"/>
</dbReference>
<dbReference type="GeneID" id="20225190"/>
<evidence type="ECO:0000313" key="5">
    <source>
        <dbReference type="EMBL" id="EGB07108.1"/>
    </source>
</evidence>
<dbReference type="PRINTS" id="PR00081">
    <property type="entry name" value="GDHRDH"/>
</dbReference>
<dbReference type="EMBL" id="GL833132">
    <property type="protein sequence ID" value="EGB07108.1"/>
    <property type="molecule type" value="Genomic_DNA"/>
</dbReference>
<name>F0YCW3_AURAN</name>
<sequence>MAWLALASLAVAATARQPRSALRPTARSLPRPLRRVPRGGDKLDDIITIEPLPLAGQVALVTGGGRGIGAAIARALATRGAAVAIVYRDDEAAAAATAAALPGAGHATYRCDVGDGDAVAATIAAVEADLGGLDVVVNNAGVFVEHPILETTYADWRANFEATARVNLHGPANVCYCAARSMAARGVRGKIVNVGSRGALRGEPRCPAYGATKAALNALSQSLAVALAPAGIVVAVVAPGFVETDMAAAVLAGPDGDGIRAQSGFGRVATVDEVAEAVAFFTSPGATWCTGAVLDCNGASYLH</sequence>
<dbReference type="PROSITE" id="PS00061">
    <property type="entry name" value="ADH_SHORT"/>
    <property type="match status" value="1"/>
</dbReference>
<dbReference type="OMA" id="ANSVCPT"/>
<dbReference type="PANTHER" id="PTHR42760">
    <property type="entry name" value="SHORT-CHAIN DEHYDROGENASES/REDUCTASES FAMILY MEMBER"/>
    <property type="match status" value="1"/>
</dbReference>
<feature type="chain" id="PRO_5012745500" description="Ketoreductase domain-containing protein" evidence="3">
    <location>
        <begin position="16"/>
        <end position="303"/>
    </location>
</feature>
<dbReference type="Proteomes" id="UP000002729">
    <property type="component" value="Unassembled WGS sequence"/>
</dbReference>
<dbReference type="SMART" id="SM00822">
    <property type="entry name" value="PKS_KR"/>
    <property type="match status" value="1"/>
</dbReference>
<evidence type="ECO:0000256" key="2">
    <source>
        <dbReference type="ARBA" id="ARBA00023002"/>
    </source>
</evidence>
<dbReference type="FunFam" id="3.40.50.720:FF:000084">
    <property type="entry name" value="Short-chain dehydrogenase reductase"/>
    <property type="match status" value="1"/>
</dbReference>
<keyword evidence="3" id="KW-0732">Signal</keyword>
<dbReference type="PRINTS" id="PR00080">
    <property type="entry name" value="SDRFAMILY"/>
</dbReference>
<dbReference type="RefSeq" id="XP_009038339.1">
    <property type="nucleotide sequence ID" value="XM_009040091.1"/>
</dbReference>
<dbReference type="KEGG" id="aaf:AURANDRAFT_65154"/>
<dbReference type="eggNOG" id="KOG1207">
    <property type="taxonomic scope" value="Eukaryota"/>
</dbReference>
<keyword evidence="6" id="KW-1185">Reference proteome</keyword>
<feature type="signal peptide" evidence="3">
    <location>
        <begin position="1"/>
        <end position="15"/>
    </location>
</feature>
<dbReference type="Pfam" id="PF13561">
    <property type="entry name" value="adh_short_C2"/>
    <property type="match status" value="1"/>
</dbReference>
<dbReference type="InterPro" id="IPR020904">
    <property type="entry name" value="Sc_DH/Rdtase_CS"/>
</dbReference>
<dbReference type="OrthoDB" id="1393670at2759"/>
<evidence type="ECO:0000256" key="3">
    <source>
        <dbReference type="SAM" id="SignalP"/>
    </source>
</evidence>
<dbReference type="InParanoid" id="F0YCW3"/>